<evidence type="ECO:0000313" key="2">
    <source>
        <dbReference type="EMBL" id="PNH18921.1"/>
    </source>
</evidence>
<feature type="domain" description="IrrE N-terminal-like" evidence="1">
    <location>
        <begin position="58"/>
        <end position="150"/>
    </location>
</feature>
<sequence length="200" mass="23166">MYRSGSEYDKLDKLIYSIYDDYNIDKFPIDAKELCRKMKIALVPYSAFSDEAKKLLHKKSKHAFFVKESKENPPTIYYNDLFESEGAIRLSIFHEIGHYIFEDEDDSKDDLADYFARHFMCPTAYLMLKGIESANEIVAFCGVSFEAARNASANITSRNKKFGFKLFSHEEEFIKKIDPLSLRLYELTEKGGTNVNELVN</sequence>
<evidence type="ECO:0000259" key="1">
    <source>
        <dbReference type="Pfam" id="PF06114"/>
    </source>
</evidence>
<dbReference type="InterPro" id="IPR010359">
    <property type="entry name" value="IrrE_HExxH"/>
</dbReference>
<proteinExistence type="predicted"/>
<evidence type="ECO:0000313" key="3">
    <source>
        <dbReference type="Proteomes" id="UP000236394"/>
    </source>
</evidence>
<dbReference type="EMBL" id="NBZD01000002">
    <property type="protein sequence ID" value="PNH18921.1"/>
    <property type="molecule type" value="Genomic_DNA"/>
</dbReference>
<dbReference type="Pfam" id="PF06114">
    <property type="entry name" value="Peptidase_M78"/>
    <property type="match status" value="1"/>
</dbReference>
<dbReference type="RefSeq" id="WP_102892535.1">
    <property type="nucleotide sequence ID" value="NZ_NBZD01000002.1"/>
</dbReference>
<dbReference type="AlphaFoldDB" id="A0A2J8B2E3"/>
<dbReference type="Gene3D" id="1.10.10.2910">
    <property type="match status" value="1"/>
</dbReference>
<comment type="caution">
    <text evidence="2">The sequence shown here is derived from an EMBL/GenBank/DDBJ whole genome shotgun (WGS) entry which is preliminary data.</text>
</comment>
<protein>
    <submittedName>
        <fullName evidence="2">Toxin</fullName>
    </submittedName>
</protein>
<accession>A0A2J8B2E3</accession>
<gene>
    <name evidence="2" type="ORF">B7R76_05065</name>
</gene>
<name>A0A2J8B2E3_9FIRM</name>
<reference evidence="3" key="1">
    <citation type="submission" date="2017-04" db="EMBL/GenBank/DDBJ databases">
        <authorList>
            <person name="Bumgarner R.E."/>
            <person name="Fredricks D.N."/>
            <person name="Srinivasan S."/>
        </authorList>
    </citation>
    <scope>NUCLEOTIDE SEQUENCE [LARGE SCALE GENOMIC DNA]</scope>
    <source>
        <strain evidence="3">KA00405</strain>
    </source>
</reference>
<organism evidence="2 3">
    <name type="scientific">Mageeibacillus indolicus</name>
    <dbReference type="NCBI Taxonomy" id="884684"/>
    <lineage>
        <taxon>Bacteria</taxon>
        <taxon>Bacillati</taxon>
        <taxon>Bacillota</taxon>
        <taxon>Clostridia</taxon>
        <taxon>Eubacteriales</taxon>
        <taxon>Oscillospiraceae</taxon>
        <taxon>Mageeibacillus</taxon>
    </lineage>
</organism>
<dbReference type="Proteomes" id="UP000236394">
    <property type="component" value="Unassembled WGS sequence"/>
</dbReference>